<gene>
    <name evidence="2" type="ORF">MERR_LOCUS2343</name>
</gene>
<accession>A0A6D2HK77</accession>
<evidence type="ECO:0000313" key="3">
    <source>
        <dbReference type="Proteomes" id="UP000467841"/>
    </source>
</evidence>
<organism evidence="2 3">
    <name type="scientific">Microthlaspi erraticum</name>
    <dbReference type="NCBI Taxonomy" id="1685480"/>
    <lineage>
        <taxon>Eukaryota</taxon>
        <taxon>Viridiplantae</taxon>
        <taxon>Streptophyta</taxon>
        <taxon>Embryophyta</taxon>
        <taxon>Tracheophyta</taxon>
        <taxon>Spermatophyta</taxon>
        <taxon>Magnoliopsida</taxon>
        <taxon>eudicotyledons</taxon>
        <taxon>Gunneridae</taxon>
        <taxon>Pentapetalae</taxon>
        <taxon>rosids</taxon>
        <taxon>malvids</taxon>
        <taxon>Brassicales</taxon>
        <taxon>Brassicaceae</taxon>
        <taxon>Coluteocarpeae</taxon>
        <taxon>Microthlaspi</taxon>
    </lineage>
</organism>
<evidence type="ECO:0000256" key="1">
    <source>
        <dbReference type="SAM" id="Phobius"/>
    </source>
</evidence>
<keyword evidence="1" id="KW-0812">Transmembrane</keyword>
<keyword evidence="3" id="KW-1185">Reference proteome</keyword>
<dbReference type="AlphaFoldDB" id="A0A6D2HK77"/>
<name>A0A6D2HK77_9BRAS</name>
<dbReference type="Proteomes" id="UP000467841">
    <property type="component" value="Unassembled WGS sequence"/>
</dbReference>
<reference evidence="2" key="1">
    <citation type="submission" date="2020-01" db="EMBL/GenBank/DDBJ databases">
        <authorList>
            <person name="Mishra B."/>
        </authorList>
    </citation>
    <scope>NUCLEOTIDE SEQUENCE [LARGE SCALE GENOMIC DNA]</scope>
</reference>
<sequence>MMRGHRCGCDVALRSTHNGKKLYVCTGNTMDGEPHLRTLWDEAVVEELAELKDDLADLDTQLVYIIQDCGRIDKLASEIEGLKESARKRDAKYAFEFKIALACAVLASFLGLTAFLS</sequence>
<evidence type="ECO:0000313" key="2">
    <source>
        <dbReference type="EMBL" id="CAA7015108.1"/>
    </source>
</evidence>
<feature type="transmembrane region" description="Helical" evidence="1">
    <location>
        <begin position="97"/>
        <end position="116"/>
    </location>
</feature>
<protein>
    <submittedName>
        <fullName evidence="2">Uncharacterized protein</fullName>
    </submittedName>
</protein>
<proteinExistence type="predicted"/>
<keyword evidence="1" id="KW-0472">Membrane</keyword>
<comment type="caution">
    <text evidence="2">The sequence shown here is derived from an EMBL/GenBank/DDBJ whole genome shotgun (WGS) entry which is preliminary data.</text>
</comment>
<keyword evidence="1" id="KW-1133">Transmembrane helix</keyword>
<dbReference type="EMBL" id="CACVBM020000144">
    <property type="protein sequence ID" value="CAA7015108.1"/>
    <property type="molecule type" value="Genomic_DNA"/>
</dbReference>